<gene>
    <name evidence="2" type="ORF">NKR23_g8969</name>
</gene>
<reference evidence="2" key="1">
    <citation type="submission" date="2022-07" db="EMBL/GenBank/DDBJ databases">
        <title>Fungi with potential for degradation of polypropylene.</title>
        <authorList>
            <person name="Gostincar C."/>
        </authorList>
    </citation>
    <scope>NUCLEOTIDE SEQUENCE</scope>
    <source>
        <strain evidence="2">EXF-13308</strain>
    </source>
</reference>
<evidence type="ECO:0000313" key="3">
    <source>
        <dbReference type="Proteomes" id="UP001174694"/>
    </source>
</evidence>
<dbReference type="AlphaFoldDB" id="A0AA38RGU7"/>
<keyword evidence="1" id="KW-0472">Membrane</keyword>
<sequence>MCELVDEAEHGILQSPISLPHSLPNILDGISNRLRLNLPERAVPPGKRRIRWTCSCGLRLYDDFDEQLDGGTLDELENRLNTRTLASRKQSESTNIASQALVRSVQLFWSRLRGQTDSALHTHATPTTTTSDSSRESESKELLYLLHCRSTGEYGIRLDQDLIPDNLNDQELFKFLRIVYCRARQGAKWFTLRNTISISLCKFFVDHSYHVSLCKHEQECMQRQTKDCICLPPRELVGREYQCRPPDPMPLPPFEKNFLMHYFLNPDHVSPDQTWVYQQLPKRMNGPLLPEHDAFLPGWGIYFEDDWNWMTIYFLILLAIIVGSLILGVCWSMVKLDVQDVFGFIYYWVVVVTMGLGFLALRSIDKL</sequence>
<comment type="caution">
    <text evidence="2">The sequence shown here is derived from an EMBL/GenBank/DDBJ whole genome shotgun (WGS) entry which is preliminary data.</text>
</comment>
<keyword evidence="3" id="KW-1185">Reference proteome</keyword>
<protein>
    <submittedName>
        <fullName evidence="2">Uncharacterized protein</fullName>
    </submittedName>
</protein>
<proteinExistence type="predicted"/>
<keyword evidence="1" id="KW-0812">Transmembrane</keyword>
<feature type="transmembrane region" description="Helical" evidence="1">
    <location>
        <begin position="312"/>
        <end position="334"/>
    </location>
</feature>
<feature type="transmembrane region" description="Helical" evidence="1">
    <location>
        <begin position="346"/>
        <end position="364"/>
    </location>
</feature>
<accession>A0AA38RGU7</accession>
<dbReference type="Proteomes" id="UP001174694">
    <property type="component" value="Unassembled WGS sequence"/>
</dbReference>
<keyword evidence="1" id="KW-1133">Transmembrane helix</keyword>
<name>A0AA38RGU7_9PEZI</name>
<evidence type="ECO:0000256" key="1">
    <source>
        <dbReference type="SAM" id="Phobius"/>
    </source>
</evidence>
<organism evidence="2 3">
    <name type="scientific">Pleurostoma richardsiae</name>
    <dbReference type="NCBI Taxonomy" id="41990"/>
    <lineage>
        <taxon>Eukaryota</taxon>
        <taxon>Fungi</taxon>
        <taxon>Dikarya</taxon>
        <taxon>Ascomycota</taxon>
        <taxon>Pezizomycotina</taxon>
        <taxon>Sordariomycetes</taxon>
        <taxon>Sordariomycetidae</taxon>
        <taxon>Calosphaeriales</taxon>
        <taxon>Pleurostomataceae</taxon>
        <taxon>Pleurostoma</taxon>
    </lineage>
</organism>
<evidence type="ECO:0000313" key="2">
    <source>
        <dbReference type="EMBL" id="KAJ9137710.1"/>
    </source>
</evidence>
<dbReference type="EMBL" id="JANBVO010000033">
    <property type="protein sequence ID" value="KAJ9137710.1"/>
    <property type="molecule type" value="Genomic_DNA"/>
</dbReference>